<feature type="non-terminal residue" evidence="1">
    <location>
        <position position="1"/>
    </location>
</feature>
<evidence type="ECO:0000313" key="1">
    <source>
        <dbReference type="EMBL" id="GAG55705.1"/>
    </source>
</evidence>
<dbReference type="EMBL" id="BART01002045">
    <property type="protein sequence ID" value="GAG55705.1"/>
    <property type="molecule type" value="Genomic_DNA"/>
</dbReference>
<gene>
    <name evidence="1" type="ORF">S01H4_06567</name>
</gene>
<sequence length="311" mass="31513">SDADGNIDISGGGTLPGGPFLPLAGGTMTGDLVVDGASITIDTDTAGNSLVWTESDSSTVAGQLRGYANRGDIYLYASGVKKTEISSLDDSFIPALHIGGTAAASGGVLQVTGNANISATVTATTFSGDLNGTINTATLATTQVNAIDNDTVATTAYVNNKIALIPAGLVFQGTWNAATNTPTLTSGSGTTGNFYIVSVAGSTNLDGITDWKVGDWAVFIEQGASDQWEKIDNSSVLDGIGTGQTLPLWAGSGTSNTLTDSKLVQNTAGTLITAFTNSLSNTGTFITNSEGGGEVGLTVQSRILLENLLLK</sequence>
<comment type="caution">
    <text evidence="1">The sequence shown here is derived from an EMBL/GenBank/DDBJ whole genome shotgun (WGS) entry which is preliminary data.</text>
</comment>
<reference evidence="1" key="1">
    <citation type="journal article" date="2014" name="Front. Microbiol.">
        <title>High frequency of phylogenetically diverse reductive dehalogenase-homologous genes in deep subseafloor sedimentary metagenomes.</title>
        <authorList>
            <person name="Kawai M."/>
            <person name="Futagami T."/>
            <person name="Toyoda A."/>
            <person name="Takaki Y."/>
            <person name="Nishi S."/>
            <person name="Hori S."/>
            <person name="Arai W."/>
            <person name="Tsubouchi T."/>
            <person name="Morono Y."/>
            <person name="Uchiyama I."/>
            <person name="Ito T."/>
            <person name="Fujiyama A."/>
            <person name="Inagaki F."/>
            <person name="Takami H."/>
        </authorList>
    </citation>
    <scope>NUCLEOTIDE SEQUENCE</scope>
    <source>
        <strain evidence="1">Expedition CK06-06</strain>
    </source>
</reference>
<accession>X0YIF2</accession>
<dbReference type="AlphaFoldDB" id="X0YIF2"/>
<name>X0YIF2_9ZZZZ</name>
<organism evidence="1">
    <name type="scientific">marine sediment metagenome</name>
    <dbReference type="NCBI Taxonomy" id="412755"/>
    <lineage>
        <taxon>unclassified sequences</taxon>
        <taxon>metagenomes</taxon>
        <taxon>ecological metagenomes</taxon>
    </lineage>
</organism>
<protein>
    <submittedName>
        <fullName evidence="1">Uncharacterized protein</fullName>
    </submittedName>
</protein>
<proteinExistence type="predicted"/>